<dbReference type="SUPFAM" id="SSF49785">
    <property type="entry name" value="Galactose-binding domain-like"/>
    <property type="match status" value="2"/>
</dbReference>
<name>A0A364Y2L7_9BACT</name>
<evidence type="ECO:0000256" key="2">
    <source>
        <dbReference type="ARBA" id="ARBA00022729"/>
    </source>
</evidence>
<dbReference type="SUPFAM" id="SSF49899">
    <property type="entry name" value="Concanavalin A-like lectins/glucanases"/>
    <property type="match status" value="1"/>
</dbReference>
<keyword evidence="3" id="KW-0812">Transmembrane</keyword>
<dbReference type="Gene3D" id="2.60.40.1080">
    <property type="match status" value="1"/>
</dbReference>
<dbReference type="InterPro" id="IPR006584">
    <property type="entry name" value="Cellulose-bd_IV"/>
</dbReference>
<dbReference type="InterPro" id="IPR003343">
    <property type="entry name" value="Big_2"/>
</dbReference>
<dbReference type="OrthoDB" id="9776255at2"/>
<dbReference type="Pfam" id="PF03422">
    <property type="entry name" value="CBM_6"/>
    <property type="match status" value="2"/>
</dbReference>
<organism evidence="6 7">
    <name type="scientific">Pseudochryseolinea flava</name>
    <dbReference type="NCBI Taxonomy" id="2059302"/>
    <lineage>
        <taxon>Bacteria</taxon>
        <taxon>Pseudomonadati</taxon>
        <taxon>Bacteroidota</taxon>
        <taxon>Cytophagia</taxon>
        <taxon>Cytophagales</taxon>
        <taxon>Fulvivirgaceae</taxon>
        <taxon>Pseudochryseolinea</taxon>
    </lineage>
</organism>
<evidence type="ECO:0000259" key="5">
    <source>
        <dbReference type="PROSITE" id="PS51762"/>
    </source>
</evidence>
<dbReference type="InterPro" id="IPR045829">
    <property type="entry name" value="PKD_6"/>
</dbReference>
<dbReference type="CDD" id="cd04080">
    <property type="entry name" value="CBM6_cellulase-like"/>
    <property type="match status" value="2"/>
</dbReference>
<dbReference type="InterPro" id="IPR026444">
    <property type="entry name" value="Secre_tail"/>
</dbReference>
<dbReference type="Gene3D" id="2.60.120.200">
    <property type="match status" value="1"/>
</dbReference>
<dbReference type="Gene3D" id="2.60.40.10">
    <property type="entry name" value="Immunoglobulins"/>
    <property type="match status" value="1"/>
</dbReference>
<dbReference type="GO" id="GO:0005975">
    <property type="term" value="P:carbohydrate metabolic process"/>
    <property type="evidence" value="ECO:0007669"/>
    <property type="project" value="InterPro"/>
</dbReference>
<dbReference type="Pfam" id="PF19408">
    <property type="entry name" value="PKD_6"/>
    <property type="match status" value="1"/>
</dbReference>
<feature type="domain" description="GH16" evidence="5">
    <location>
        <begin position="56"/>
        <end position="324"/>
    </location>
</feature>
<protein>
    <recommendedName>
        <fullName evidence="8">GH16 domain-containing protein</fullName>
    </recommendedName>
</protein>
<keyword evidence="3" id="KW-1133">Transmembrane helix</keyword>
<keyword evidence="3" id="KW-0472">Membrane</keyword>
<dbReference type="Pfam" id="PF02368">
    <property type="entry name" value="Big_2"/>
    <property type="match status" value="1"/>
</dbReference>
<gene>
    <name evidence="6" type="ORF">DQQ10_11815</name>
</gene>
<reference evidence="6 7" key="1">
    <citation type="submission" date="2018-06" db="EMBL/GenBank/DDBJ databases">
        <title>Chryseolinea flavus sp. nov., a member of the phylum Bacteroidetes isolated from soil.</title>
        <authorList>
            <person name="Li Y."/>
            <person name="Wang J."/>
        </authorList>
    </citation>
    <scope>NUCLEOTIDE SEQUENCE [LARGE SCALE GENOMIC DNA]</scope>
    <source>
        <strain evidence="6 7">SDU1-6</strain>
    </source>
</reference>
<proteinExistence type="inferred from homology"/>
<dbReference type="Pfam" id="PF17957">
    <property type="entry name" value="Big_7"/>
    <property type="match status" value="1"/>
</dbReference>
<sequence length="1458" mass="157876">MSRNRLRKFWVPVLIPYRSFLQALQTFPISTSVSQAQTDRNKLKPVTMKTMSHNRFYGRLLPTPGRLIFTLLLFVIIQVESLAQCESLVWQDEFNNSALDQSKWDIEVGGGGWGTGQLDYATARPENIRIENGKLVLEIRKENYEGHQYTSGRIRTYKKVDFQYGRIEARLKGVYSQGNGFAFWLLGSDFESVWWPKCGEVDIFENTGKYPGKNIGTSHYQESWGHAWNQGSYTLPNNARWADDFHTAAIEWSPTYIKYFIDGNLYHTFDISNPINGYKPFNRPFFIILSVGMGGSYSGPPDATTVSPMKAEIEYIRVYKGTYSTFITGDDKIYKGEISKDYSVNVASAGHTFNWTVPAGATIAAGQGTNKVTVNWGQSGGDVSVSVGSSCGTNSYKIPVTAEEPFVADKVYENFEVPASLTYGAMSGTLTKDVANPNTTNTVNTSAKVGRYTRNATQQYDYMTLTGLNSQPNGELVYGRRKILLDVYTDAPVGTKVSLNLENGNVSTGTNYPSGRYAIFDAVTTRQNTWETLEFNYTSSPDVYGSAAEVNQWILLFAPVTNTGYTFHYDNLRTGYPGGFPATVYNDVLQNYDGTAKLTKDFSNGVYTVQANPSVTAPNNSPTVAKYVRDADSSYDALVFKTDAIVDAYNFKKGNYKVMMDVFTDAPIGTRLSMNFEVSAFALPDNWPAGRHSNYEAVTTKQNQWETVTFYISATPDKGASDAAIDKIVFLFNPVTNTSNTYYIDNVRIASAVPKDNYVLSTVWEDYDANRKLTLKTTTGTYSPAINTPSPGGVNTSPEAATYVRNATQQWDLLVFNKSTAVVDGKKLKERKQKIAMDIYTDAPAGTEISIGFDASTLALPDNYPTGRHSNYQAFTKAQNSWHTVYFTYAASPDPSTPDNLIDNVALLFAPGKLTGNTFHIDNIRVFDVIPETNPLASITVTPQGNTISVGQTLQFTAVGKDANGNTVSITPTWSVSSGGTISQAGLFTASGSGVTTVTATSGNISGTSTVTISGVSGSSIPGRIEAESYATMNGVAKENTSDVGGGQNIGYIDGGDWMDYSVNVQATGNYAVTFRVAGWNASAQVQLRSGATVLATVNVPNTGGGQVWATTSAATIPLSAGNQTLRVQVINGGFNYNWMEFSQAGGNISPSVSITTPSNNAVLTGLGTVTIAANATDSDGTVSRVEFLVNGNLLSTDTSSPFTATWTPTAAGTYTLTARAFDNLNANTTSSPINVTVTTGGVGANIPGKIEAENYATMSGVAKENTADAGGGQNVGYIDSGDWMDFPVIVQNAGTYAVTFRLAGWNTTAQLQLRNGATVLATVNVPNTGGGQNWSTTTAQNVTLPSGNITLRVHVVTGGFNFNWINFAAPGARIGLEEAVVETNLYPNPSRNIVTISGIEEYPAKITIVNQQGGVLFDKIINSEKEANFDLTEYPIGTYYITVKNKKVSRTERIIKD</sequence>
<evidence type="ECO:0000313" key="6">
    <source>
        <dbReference type="EMBL" id="RAW00922.1"/>
    </source>
</evidence>
<dbReference type="InterPro" id="IPR050546">
    <property type="entry name" value="Glycosyl_Hydrlase_16"/>
</dbReference>
<dbReference type="PANTHER" id="PTHR10963">
    <property type="entry name" value="GLYCOSYL HYDROLASE-RELATED"/>
    <property type="match status" value="1"/>
</dbReference>
<dbReference type="EMBL" id="QMFY01000005">
    <property type="protein sequence ID" value="RAW00922.1"/>
    <property type="molecule type" value="Genomic_DNA"/>
</dbReference>
<dbReference type="InterPro" id="IPR000757">
    <property type="entry name" value="Beta-glucanase-like"/>
</dbReference>
<dbReference type="PROSITE" id="PS51175">
    <property type="entry name" value="CBM6"/>
    <property type="match status" value="2"/>
</dbReference>
<accession>A0A364Y2L7</accession>
<feature type="domain" description="CBM6" evidence="4">
    <location>
        <begin position="1249"/>
        <end position="1369"/>
    </location>
</feature>
<dbReference type="GO" id="GO:0004553">
    <property type="term" value="F:hydrolase activity, hydrolyzing O-glycosyl compounds"/>
    <property type="evidence" value="ECO:0007669"/>
    <property type="project" value="InterPro"/>
</dbReference>
<dbReference type="InterPro" id="IPR005084">
    <property type="entry name" value="CBM6"/>
</dbReference>
<dbReference type="PROSITE" id="PS51762">
    <property type="entry name" value="GH16_2"/>
    <property type="match status" value="1"/>
</dbReference>
<dbReference type="Proteomes" id="UP000251889">
    <property type="component" value="Unassembled WGS sequence"/>
</dbReference>
<keyword evidence="2" id="KW-0732">Signal</keyword>
<dbReference type="NCBIfam" id="TIGR04183">
    <property type="entry name" value="Por_Secre_tail"/>
    <property type="match status" value="1"/>
</dbReference>
<dbReference type="InterPro" id="IPR013320">
    <property type="entry name" value="ConA-like_dom_sf"/>
</dbReference>
<dbReference type="PANTHER" id="PTHR10963:SF55">
    <property type="entry name" value="GLYCOSIDE HYDROLASE FAMILY 16 PROTEIN"/>
    <property type="match status" value="1"/>
</dbReference>
<keyword evidence="7" id="KW-1185">Reference proteome</keyword>
<evidence type="ECO:0000256" key="3">
    <source>
        <dbReference type="SAM" id="Phobius"/>
    </source>
</evidence>
<feature type="transmembrane region" description="Helical" evidence="3">
    <location>
        <begin position="56"/>
        <end position="77"/>
    </location>
</feature>
<dbReference type="CDD" id="cd08023">
    <property type="entry name" value="GH16_laminarinase_like"/>
    <property type="match status" value="1"/>
</dbReference>
<dbReference type="InterPro" id="IPR013783">
    <property type="entry name" value="Ig-like_fold"/>
</dbReference>
<comment type="similarity">
    <text evidence="1">Belongs to the glycosyl hydrolase 16 family.</text>
</comment>
<evidence type="ECO:0008006" key="8">
    <source>
        <dbReference type="Google" id="ProtNLM"/>
    </source>
</evidence>
<feature type="domain" description="CBM6" evidence="4">
    <location>
        <begin position="1023"/>
        <end position="1143"/>
    </location>
</feature>
<dbReference type="Gene3D" id="2.60.120.260">
    <property type="entry name" value="Galactose-binding domain-like"/>
    <property type="match status" value="2"/>
</dbReference>
<evidence type="ECO:0000256" key="1">
    <source>
        <dbReference type="ARBA" id="ARBA00006865"/>
    </source>
</evidence>
<dbReference type="InterPro" id="IPR008979">
    <property type="entry name" value="Galactose-bd-like_sf"/>
</dbReference>
<dbReference type="GO" id="GO:0030246">
    <property type="term" value="F:carbohydrate binding"/>
    <property type="evidence" value="ECO:0007669"/>
    <property type="project" value="InterPro"/>
</dbReference>
<dbReference type="Pfam" id="PF18962">
    <property type="entry name" value="Por_Secre_tail"/>
    <property type="match status" value="1"/>
</dbReference>
<dbReference type="SMART" id="SM00606">
    <property type="entry name" value="CBD_IV"/>
    <property type="match status" value="2"/>
</dbReference>
<evidence type="ECO:0000313" key="7">
    <source>
        <dbReference type="Proteomes" id="UP000251889"/>
    </source>
</evidence>
<evidence type="ECO:0000259" key="4">
    <source>
        <dbReference type="PROSITE" id="PS51175"/>
    </source>
</evidence>
<comment type="caution">
    <text evidence="6">The sequence shown here is derived from an EMBL/GenBank/DDBJ whole genome shotgun (WGS) entry which is preliminary data.</text>
</comment>
<dbReference type="Pfam" id="PF00722">
    <property type="entry name" value="Glyco_hydro_16"/>
    <property type="match status" value="1"/>
</dbReference>